<reference evidence="2" key="2">
    <citation type="submission" date="2020-05" db="EMBL/GenBank/DDBJ databases">
        <authorList>
            <person name="Kim H.-S."/>
            <person name="Proctor R.H."/>
            <person name="Brown D.W."/>
        </authorList>
    </citation>
    <scope>NUCLEOTIDE SEQUENCE</scope>
    <source>
        <strain evidence="2">NRRL 20472</strain>
    </source>
</reference>
<evidence type="ECO:0000313" key="2">
    <source>
        <dbReference type="EMBL" id="KAF4951072.1"/>
    </source>
</evidence>
<evidence type="ECO:0000256" key="1">
    <source>
        <dbReference type="SAM" id="SignalP"/>
    </source>
</evidence>
<comment type="caution">
    <text evidence="2">The sequence shown here is derived from an EMBL/GenBank/DDBJ whole genome shotgun (WGS) entry which is preliminary data.</text>
</comment>
<gene>
    <name evidence="2" type="ORF">FSARC_13000</name>
</gene>
<keyword evidence="3" id="KW-1185">Reference proteome</keyword>
<sequence length="165" mass="18393">MVVIAYLIHIAVALVGFLSARYSCPVCSQCPAQNLDAVTKPKLEPPLSYICRVHERISKVEPVSPNKPITLFSVLGLDHTKPPFYPTDECATPYNTNNKAAEDAVKDAILKFYRTGEYVPGREPDLLAPAILLMDNTIRDFYVKEVLPNILKDGERGWRDMCKAG</sequence>
<proteinExistence type="predicted"/>
<dbReference type="EMBL" id="JABEXW010000935">
    <property type="protein sequence ID" value="KAF4951072.1"/>
    <property type="molecule type" value="Genomic_DNA"/>
</dbReference>
<dbReference type="AlphaFoldDB" id="A0A8H4T4D3"/>
<name>A0A8H4T4D3_9HYPO</name>
<evidence type="ECO:0000313" key="3">
    <source>
        <dbReference type="Proteomes" id="UP000622797"/>
    </source>
</evidence>
<dbReference type="OrthoDB" id="5047890at2759"/>
<organism evidence="2 3">
    <name type="scientific">Fusarium sarcochroum</name>
    <dbReference type="NCBI Taxonomy" id="1208366"/>
    <lineage>
        <taxon>Eukaryota</taxon>
        <taxon>Fungi</taxon>
        <taxon>Dikarya</taxon>
        <taxon>Ascomycota</taxon>
        <taxon>Pezizomycotina</taxon>
        <taxon>Sordariomycetes</taxon>
        <taxon>Hypocreomycetidae</taxon>
        <taxon>Hypocreales</taxon>
        <taxon>Nectriaceae</taxon>
        <taxon>Fusarium</taxon>
        <taxon>Fusarium lateritium species complex</taxon>
    </lineage>
</organism>
<feature type="signal peptide" evidence="1">
    <location>
        <begin position="1"/>
        <end position="20"/>
    </location>
</feature>
<keyword evidence="1" id="KW-0732">Signal</keyword>
<protein>
    <submittedName>
        <fullName evidence="2">Uncharacterized protein</fullName>
    </submittedName>
</protein>
<accession>A0A8H4T4D3</accession>
<feature type="chain" id="PRO_5034251984" evidence="1">
    <location>
        <begin position="21"/>
        <end position="165"/>
    </location>
</feature>
<dbReference type="Proteomes" id="UP000622797">
    <property type="component" value="Unassembled WGS sequence"/>
</dbReference>
<reference evidence="2" key="1">
    <citation type="journal article" date="2020" name="BMC Genomics">
        <title>Correction to: Identification and distribution of gene clusters required for synthesis of sphingolipid metabolism inhibitors in diverse species of the filamentous fungus Fusarium.</title>
        <authorList>
            <person name="Kim H.S."/>
            <person name="Lohmar J.M."/>
            <person name="Busman M."/>
            <person name="Brown D.W."/>
            <person name="Naumann T.A."/>
            <person name="Divon H.H."/>
            <person name="Lysoe E."/>
            <person name="Uhlig S."/>
            <person name="Proctor R.H."/>
        </authorList>
    </citation>
    <scope>NUCLEOTIDE SEQUENCE</scope>
    <source>
        <strain evidence="2">NRRL 20472</strain>
    </source>
</reference>